<dbReference type="GO" id="GO:0000729">
    <property type="term" value="P:DNA double-strand break processing"/>
    <property type="evidence" value="ECO:0007669"/>
    <property type="project" value="TreeGrafter"/>
</dbReference>
<dbReference type="PANTHER" id="PTHR46060:SF2">
    <property type="entry name" value="HISTONE-LYSINE N-METHYLTRANSFERASE SETMAR"/>
    <property type="match status" value="1"/>
</dbReference>
<dbReference type="Gene3D" id="3.30.420.10">
    <property type="entry name" value="Ribonuclease H-like superfamily/Ribonuclease H"/>
    <property type="match status" value="1"/>
</dbReference>
<reference evidence="1 2" key="1">
    <citation type="submission" date="2014-10" db="EMBL/GenBank/DDBJ databases">
        <title>Draft genome of the hookworm Ancylostoma caninum.</title>
        <authorList>
            <person name="Mitreva M."/>
        </authorList>
    </citation>
    <scope>NUCLEOTIDE SEQUENCE [LARGE SCALE GENOMIC DNA]</scope>
    <source>
        <strain evidence="1 2">Baltimore</strain>
    </source>
</reference>
<evidence type="ECO:0000313" key="2">
    <source>
        <dbReference type="Proteomes" id="UP000252519"/>
    </source>
</evidence>
<dbReference type="GO" id="GO:0000014">
    <property type="term" value="F:single-stranded DNA endodeoxyribonuclease activity"/>
    <property type="evidence" value="ECO:0007669"/>
    <property type="project" value="TreeGrafter"/>
</dbReference>
<dbReference type="GO" id="GO:0005634">
    <property type="term" value="C:nucleus"/>
    <property type="evidence" value="ECO:0007669"/>
    <property type="project" value="TreeGrafter"/>
</dbReference>
<dbReference type="GO" id="GO:0006303">
    <property type="term" value="P:double-strand break repair via nonhomologous end joining"/>
    <property type="evidence" value="ECO:0007669"/>
    <property type="project" value="TreeGrafter"/>
</dbReference>
<dbReference type="InterPro" id="IPR036397">
    <property type="entry name" value="RNaseH_sf"/>
</dbReference>
<dbReference type="InterPro" id="IPR052709">
    <property type="entry name" value="Transposase-MT_Hybrid"/>
</dbReference>
<dbReference type="EMBL" id="JOJR01001319">
    <property type="protein sequence ID" value="RCN31361.1"/>
    <property type="molecule type" value="Genomic_DNA"/>
</dbReference>
<dbReference type="GO" id="GO:0044774">
    <property type="term" value="P:mitotic DNA integrity checkpoint signaling"/>
    <property type="evidence" value="ECO:0007669"/>
    <property type="project" value="TreeGrafter"/>
</dbReference>
<protein>
    <recommendedName>
        <fullName evidence="3">Tc1-like transposase DDE domain-containing protein</fullName>
    </recommendedName>
</protein>
<accession>A0A368FGJ9</accession>
<comment type="caution">
    <text evidence="1">The sequence shown here is derived from an EMBL/GenBank/DDBJ whole genome shotgun (WGS) entry which is preliminary data.</text>
</comment>
<dbReference type="Proteomes" id="UP000252519">
    <property type="component" value="Unassembled WGS sequence"/>
</dbReference>
<dbReference type="GO" id="GO:0035861">
    <property type="term" value="C:site of double-strand break"/>
    <property type="evidence" value="ECO:0007669"/>
    <property type="project" value="TreeGrafter"/>
</dbReference>
<proteinExistence type="predicted"/>
<dbReference type="AlphaFoldDB" id="A0A368FGJ9"/>
<evidence type="ECO:0000313" key="1">
    <source>
        <dbReference type="EMBL" id="RCN31361.1"/>
    </source>
</evidence>
<dbReference type="GO" id="GO:0003690">
    <property type="term" value="F:double-stranded DNA binding"/>
    <property type="evidence" value="ECO:0007669"/>
    <property type="project" value="TreeGrafter"/>
</dbReference>
<dbReference type="GO" id="GO:0031297">
    <property type="term" value="P:replication fork processing"/>
    <property type="evidence" value="ECO:0007669"/>
    <property type="project" value="TreeGrafter"/>
</dbReference>
<dbReference type="GO" id="GO:0044547">
    <property type="term" value="F:DNA topoisomerase binding"/>
    <property type="evidence" value="ECO:0007669"/>
    <property type="project" value="TreeGrafter"/>
</dbReference>
<keyword evidence="2" id="KW-1185">Reference proteome</keyword>
<dbReference type="GO" id="GO:0003697">
    <property type="term" value="F:single-stranded DNA binding"/>
    <property type="evidence" value="ECO:0007669"/>
    <property type="project" value="TreeGrafter"/>
</dbReference>
<evidence type="ECO:0008006" key="3">
    <source>
        <dbReference type="Google" id="ProtNLM"/>
    </source>
</evidence>
<sequence>MFLKPDDSIKVDEYCYQMDKMREKLALASSALINTSVPILLYDNAKRYVSRKMSQKLNDLSFEVLSHPAYTSELSSTLYHFFKHLDNSMKGGVFKNQIDYKNAFGEFTASEIRTSMQGDL</sequence>
<dbReference type="GO" id="GO:0046975">
    <property type="term" value="F:histone H3K36 methyltransferase activity"/>
    <property type="evidence" value="ECO:0007669"/>
    <property type="project" value="TreeGrafter"/>
</dbReference>
<gene>
    <name evidence="1" type="ORF">ANCCAN_22852</name>
</gene>
<organism evidence="1 2">
    <name type="scientific">Ancylostoma caninum</name>
    <name type="common">Dog hookworm</name>
    <dbReference type="NCBI Taxonomy" id="29170"/>
    <lineage>
        <taxon>Eukaryota</taxon>
        <taxon>Metazoa</taxon>
        <taxon>Ecdysozoa</taxon>
        <taxon>Nematoda</taxon>
        <taxon>Chromadorea</taxon>
        <taxon>Rhabditida</taxon>
        <taxon>Rhabditina</taxon>
        <taxon>Rhabditomorpha</taxon>
        <taxon>Strongyloidea</taxon>
        <taxon>Ancylostomatidae</taxon>
        <taxon>Ancylostomatinae</taxon>
        <taxon>Ancylostoma</taxon>
    </lineage>
</organism>
<dbReference type="STRING" id="29170.A0A368FGJ9"/>
<name>A0A368FGJ9_ANCCA</name>
<dbReference type="PANTHER" id="PTHR46060">
    <property type="entry name" value="MARINER MOS1 TRANSPOSASE-LIKE PROTEIN"/>
    <property type="match status" value="1"/>
</dbReference>
<dbReference type="OrthoDB" id="5847583at2759"/>
<dbReference type="GO" id="GO:0042800">
    <property type="term" value="F:histone H3K4 methyltransferase activity"/>
    <property type="evidence" value="ECO:0007669"/>
    <property type="project" value="TreeGrafter"/>
</dbReference>
<dbReference type="GO" id="GO:0000793">
    <property type="term" value="C:condensed chromosome"/>
    <property type="evidence" value="ECO:0007669"/>
    <property type="project" value="TreeGrafter"/>
</dbReference>
<dbReference type="GO" id="GO:0015074">
    <property type="term" value="P:DNA integration"/>
    <property type="evidence" value="ECO:0007669"/>
    <property type="project" value="TreeGrafter"/>
</dbReference>